<evidence type="ECO:0000259" key="5">
    <source>
        <dbReference type="PROSITE" id="PS50893"/>
    </source>
</evidence>
<keyword evidence="4 6" id="KW-0067">ATP-binding</keyword>
<dbReference type="GO" id="GO:0016887">
    <property type="term" value="F:ATP hydrolysis activity"/>
    <property type="evidence" value="ECO:0007669"/>
    <property type="project" value="InterPro"/>
</dbReference>
<dbReference type="AlphaFoldDB" id="A0A9X3K9M3"/>
<evidence type="ECO:0000256" key="4">
    <source>
        <dbReference type="ARBA" id="ARBA00022840"/>
    </source>
</evidence>
<dbReference type="SMART" id="SM00382">
    <property type="entry name" value="AAA"/>
    <property type="match status" value="1"/>
</dbReference>
<protein>
    <submittedName>
        <fullName evidence="6">ATP-binding cassette domain-containing protein</fullName>
    </submittedName>
</protein>
<dbReference type="InterPro" id="IPR027417">
    <property type="entry name" value="P-loop_NTPase"/>
</dbReference>
<dbReference type="Proteomes" id="UP001141458">
    <property type="component" value="Unassembled WGS sequence"/>
</dbReference>
<dbReference type="SUPFAM" id="SSF52540">
    <property type="entry name" value="P-loop containing nucleoside triphosphate hydrolases"/>
    <property type="match status" value="1"/>
</dbReference>
<sequence>MIEIKKLKYSYDKSFFRKKLSNYNIEIENLSIKKGSKITICGLNGSGKSTFIKLLSGVLSANEGKINVMGFNPIKDRKEYVKNISVIWGQRSGLWQDLTPLENFEVFSKLYRVNKLEAKKIIDKSIAELNCESFVNRQVRKLSLGQRIKIEIIASLIHSPKILFYDEAFLGLDFKSKAKIIEYLNRYIEENDVTLFLISHDIEDLVQMCDEMLFLEKGRIILRDKIKNIISKELERINIKINFYGMFKFDNIKKYIGNEIFITKQAENFIELSVITTFSRSNLIRLLANDNNLLNIEFSQNSLENVLLQIVK</sequence>
<dbReference type="InterPro" id="IPR003593">
    <property type="entry name" value="AAA+_ATPase"/>
</dbReference>
<dbReference type="PANTHER" id="PTHR42711">
    <property type="entry name" value="ABC TRANSPORTER ATP-BINDING PROTEIN"/>
    <property type="match status" value="1"/>
</dbReference>
<name>A0A9X3K9M3_9FIRM</name>
<keyword evidence="3" id="KW-0547">Nucleotide-binding</keyword>
<dbReference type="EMBL" id="JANDZV010000005">
    <property type="protein sequence ID" value="MCZ7408048.1"/>
    <property type="molecule type" value="Genomic_DNA"/>
</dbReference>
<keyword evidence="2" id="KW-0813">Transport</keyword>
<accession>A0A9X3K9M3</accession>
<evidence type="ECO:0000313" key="6">
    <source>
        <dbReference type="EMBL" id="MCZ7408048.1"/>
    </source>
</evidence>
<dbReference type="RefSeq" id="WP_269721109.1">
    <property type="nucleotide sequence ID" value="NZ_CP101408.1"/>
</dbReference>
<evidence type="ECO:0000256" key="2">
    <source>
        <dbReference type="ARBA" id="ARBA00022448"/>
    </source>
</evidence>
<organism evidence="6 7">
    <name type="scientific">Parvimonas micra</name>
    <dbReference type="NCBI Taxonomy" id="33033"/>
    <lineage>
        <taxon>Bacteria</taxon>
        <taxon>Bacillati</taxon>
        <taxon>Bacillota</taxon>
        <taxon>Tissierellia</taxon>
        <taxon>Tissierellales</taxon>
        <taxon>Peptoniphilaceae</taxon>
        <taxon>Parvimonas</taxon>
    </lineage>
</organism>
<evidence type="ECO:0000256" key="1">
    <source>
        <dbReference type="ARBA" id="ARBA00005417"/>
    </source>
</evidence>
<proteinExistence type="inferred from homology"/>
<dbReference type="GO" id="GO:0005524">
    <property type="term" value="F:ATP binding"/>
    <property type="evidence" value="ECO:0007669"/>
    <property type="project" value="UniProtKB-KW"/>
</dbReference>
<reference evidence="6" key="1">
    <citation type="submission" date="2022-07" db="EMBL/GenBank/DDBJ databases">
        <title>Parvimonas micra travels from the subgingival sulcus of the human oral cavity to the colorectal adenocarcinoma.</title>
        <authorList>
            <person name="Conde-Perez K."/>
            <person name="Buetas E."/>
            <person name="Aja-Macaya P."/>
            <person name="Martin-De Arribas E."/>
            <person name="Iglesias-Corras I."/>
            <person name="Trigo-Tasende N."/>
            <person name="Nasser-Ali M."/>
            <person name="Estevez L.S."/>
            <person name="Rumbo-Feal S."/>
            <person name="Otero-Alen B."/>
            <person name="Noguera J.F."/>
            <person name="Concha A."/>
            <person name="Pardinas-Lopez S."/>
            <person name="Carda-Dieguez M."/>
            <person name="Gomez-Randulfe I."/>
            <person name="Martinez-Lago N."/>
            <person name="Ladra S."/>
            <person name="Aparicio L.A."/>
            <person name="Bou G."/>
            <person name="Mira A."/>
            <person name="Vallejo J.A."/>
            <person name="Poza M."/>
        </authorList>
    </citation>
    <scope>NUCLEOTIDE SEQUENCE</scope>
    <source>
        <strain evidence="6">PM79KC-AC-4</strain>
    </source>
</reference>
<dbReference type="Pfam" id="PF00005">
    <property type="entry name" value="ABC_tran"/>
    <property type="match status" value="1"/>
</dbReference>
<feature type="domain" description="ABC transporter" evidence="5">
    <location>
        <begin position="2"/>
        <end position="242"/>
    </location>
</feature>
<evidence type="ECO:0000256" key="3">
    <source>
        <dbReference type="ARBA" id="ARBA00022741"/>
    </source>
</evidence>
<gene>
    <name evidence="6" type="ORF">NND69_06770</name>
</gene>
<dbReference type="PROSITE" id="PS50893">
    <property type="entry name" value="ABC_TRANSPORTER_2"/>
    <property type="match status" value="1"/>
</dbReference>
<dbReference type="PANTHER" id="PTHR42711:SF5">
    <property type="entry name" value="ABC TRANSPORTER ATP-BINDING PROTEIN NATA"/>
    <property type="match status" value="1"/>
</dbReference>
<comment type="caution">
    <text evidence="6">The sequence shown here is derived from an EMBL/GenBank/DDBJ whole genome shotgun (WGS) entry which is preliminary data.</text>
</comment>
<dbReference type="InterPro" id="IPR050763">
    <property type="entry name" value="ABC_transporter_ATP-binding"/>
</dbReference>
<dbReference type="InterPro" id="IPR003439">
    <property type="entry name" value="ABC_transporter-like_ATP-bd"/>
</dbReference>
<dbReference type="Gene3D" id="3.40.50.300">
    <property type="entry name" value="P-loop containing nucleotide triphosphate hydrolases"/>
    <property type="match status" value="1"/>
</dbReference>
<evidence type="ECO:0000313" key="7">
    <source>
        <dbReference type="Proteomes" id="UP001141458"/>
    </source>
</evidence>
<comment type="similarity">
    <text evidence="1">Belongs to the ABC transporter superfamily.</text>
</comment>